<evidence type="ECO:0000313" key="5">
    <source>
        <dbReference type="Proteomes" id="UP000605970"/>
    </source>
</evidence>
<feature type="repeat" description="WD" evidence="3">
    <location>
        <begin position="264"/>
        <end position="289"/>
    </location>
</feature>
<dbReference type="SMART" id="SM00320">
    <property type="entry name" value="WD40"/>
    <property type="match status" value="6"/>
</dbReference>
<dbReference type="InterPro" id="IPR036322">
    <property type="entry name" value="WD40_repeat_dom_sf"/>
</dbReference>
<dbReference type="OrthoDB" id="10262475at2759"/>
<keyword evidence="5" id="KW-1185">Reference proteome</keyword>
<keyword evidence="1 3" id="KW-0853">WD repeat</keyword>
<organism evidence="4 5">
    <name type="scientific">Meloidogyne graminicola</name>
    <dbReference type="NCBI Taxonomy" id="189291"/>
    <lineage>
        <taxon>Eukaryota</taxon>
        <taxon>Metazoa</taxon>
        <taxon>Ecdysozoa</taxon>
        <taxon>Nematoda</taxon>
        <taxon>Chromadorea</taxon>
        <taxon>Rhabditida</taxon>
        <taxon>Tylenchina</taxon>
        <taxon>Tylenchomorpha</taxon>
        <taxon>Tylenchoidea</taxon>
        <taxon>Meloidogynidae</taxon>
        <taxon>Meloidogyninae</taxon>
        <taxon>Meloidogyne</taxon>
    </lineage>
</organism>
<dbReference type="InterPro" id="IPR001680">
    <property type="entry name" value="WD40_rpt"/>
</dbReference>
<evidence type="ECO:0000313" key="4">
    <source>
        <dbReference type="EMBL" id="KAF7631214.1"/>
    </source>
</evidence>
<dbReference type="AlphaFoldDB" id="A0A8S9ZFH9"/>
<evidence type="ECO:0008006" key="6">
    <source>
        <dbReference type="Google" id="ProtNLM"/>
    </source>
</evidence>
<protein>
    <recommendedName>
        <fullName evidence="6">Mitotic checkpoint protein BUB3</fullName>
    </recommendedName>
</protein>
<dbReference type="PROSITE" id="PS50082">
    <property type="entry name" value="WD_REPEATS_2"/>
    <property type="match status" value="1"/>
</dbReference>
<reference evidence="4" key="1">
    <citation type="journal article" date="2020" name="Ecol. Evol.">
        <title>Genome structure and content of the rice root-knot nematode (Meloidogyne graminicola).</title>
        <authorList>
            <person name="Phan N.T."/>
            <person name="Danchin E.G.J."/>
            <person name="Klopp C."/>
            <person name="Perfus-Barbeoch L."/>
            <person name="Kozlowski D.K."/>
            <person name="Koutsovoulos G.D."/>
            <person name="Lopez-Roques C."/>
            <person name="Bouchez O."/>
            <person name="Zahm M."/>
            <person name="Besnard G."/>
            <person name="Bellafiore S."/>
        </authorList>
    </citation>
    <scope>NUCLEOTIDE SEQUENCE</scope>
    <source>
        <strain evidence="4">VN-18</strain>
    </source>
</reference>
<dbReference type="Pfam" id="PF00400">
    <property type="entry name" value="WD40"/>
    <property type="match status" value="2"/>
</dbReference>
<dbReference type="InterPro" id="IPR015943">
    <property type="entry name" value="WD40/YVTN_repeat-like_dom_sf"/>
</dbReference>
<gene>
    <name evidence="4" type="ORF">Mgra_00008541</name>
</gene>
<dbReference type="Gene3D" id="2.130.10.10">
    <property type="entry name" value="YVTN repeat-like/Quinoprotein amine dehydrogenase"/>
    <property type="match status" value="1"/>
</dbReference>
<evidence type="ECO:0000256" key="1">
    <source>
        <dbReference type="ARBA" id="ARBA00022574"/>
    </source>
</evidence>
<accession>A0A8S9ZFH9</accession>
<name>A0A8S9ZFH9_9BILA</name>
<dbReference type="Proteomes" id="UP000605970">
    <property type="component" value="Unassembled WGS sequence"/>
</dbReference>
<evidence type="ECO:0000256" key="3">
    <source>
        <dbReference type="PROSITE-ProRule" id="PRU00221"/>
    </source>
</evidence>
<keyword evidence="2" id="KW-0677">Repeat</keyword>
<dbReference type="EMBL" id="JABEBT010000114">
    <property type="protein sequence ID" value="KAF7631214.1"/>
    <property type="molecule type" value="Genomic_DNA"/>
</dbReference>
<dbReference type="SUPFAM" id="SSF50978">
    <property type="entry name" value="WD40 repeat-like"/>
    <property type="match status" value="1"/>
</dbReference>
<dbReference type="PANTHER" id="PTHR10971">
    <property type="entry name" value="MRNA EXPORT FACTOR AND BUB3"/>
    <property type="match status" value="1"/>
</dbReference>
<proteinExistence type="predicted"/>
<comment type="caution">
    <text evidence="4">The sequence shown here is derived from an EMBL/GenBank/DDBJ whole genome shotgun (WGS) entry which is preliminary data.</text>
</comment>
<sequence length="354" mass="40077">MNAHYVASANEFPINIKTAYGISKIQFSSDVTRRLLAVSTWDGFVRIIDVTNPGSPQDIRTYYHSKSVLTCSFIDSTKVVSGGLDEVVKVCDLESARETVMGQHNNAVRCLEFCNTMRVAVSGGWDNMLKQGFLLEKLKDSRSLESRKIWDIRALMPVSSMDCGEKIYALDVIDNRAVVGTKDRKVLVWDVRSMKAPLQVRESPLKFQTRCIKCFPSGEAFVLSSIEGRVAVEYFDMDPEVQKGKYAFKCHRVKEEVNELIYPVNAIAFHPIHRTFATGGSDAIVNMWDPFNRKRLCQFRRFPNSVVSLSFSPEGTLLAIASTYMYEEERDDPNSIPESALAIRRMTDIEVRPK</sequence>
<evidence type="ECO:0000256" key="2">
    <source>
        <dbReference type="ARBA" id="ARBA00022737"/>
    </source>
</evidence>